<dbReference type="GeneTree" id="ENSGT01090000261862"/>
<dbReference type="InterPro" id="IPR006703">
    <property type="entry name" value="G_AIG1"/>
</dbReference>
<reference evidence="5" key="1">
    <citation type="submission" date="2019-06" db="EMBL/GenBank/DDBJ databases">
        <authorList>
            <consortium name="Wellcome Sanger Institute Data Sharing"/>
        </authorList>
    </citation>
    <scope>NUCLEOTIDE SEQUENCE [LARGE SCALE GENOMIC DNA]</scope>
</reference>
<keyword evidence="2" id="KW-0547">Nucleotide-binding</keyword>
<evidence type="ECO:0000313" key="5">
    <source>
        <dbReference type="Ensembl" id="ENSMMDP00005016385.1"/>
    </source>
</evidence>
<dbReference type="PANTHER" id="PTHR10903">
    <property type="entry name" value="GTPASE, IMAP FAMILY MEMBER-RELATED"/>
    <property type="match status" value="1"/>
</dbReference>
<evidence type="ECO:0000259" key="4">
    <source>
        <dbReference type="PROSITE" id="PS51720"/>
    </source>
</evidence>
<evidence type="ECO:0000256" key="3">
    <source>
        <dbReference type="ARBA" id="ARBA00023134"/>
    </source>
</evidence>
<dbReference type="Ensembl" id="ENSMMDT00005016811.1">
    <property type="protein sequence ID" value="ENSMMDP00005016385.1"/>
    <property type="gene ID" value="ENSMMDG00005008295.1"/>
</dbReference>
<dbReference type="GO" id="GO:0005525">
    <property type="term" value="F:GTP binding"/>
    <property type="evidence" value="ECO:0007669"/>
    <property type="project" value="UniProtKB-KW"/>
</dbReference>
<dbReference type="PANTHER" id="PTHR10903:SF112">
    <property type="entry name" value="SI:CH211-113E8.5"/>
    <property type="match status" value="1"/>
</dbReference>
<feature type="domain" description="AIG1-type G" evidence="4">
    <location>
        <begin position="15"/>
        <end position="89"/>
    </location>
</feature>
<protein>
    <recommendedName>
        <fullName evidence="4">AIG1-type G domain-containing protein</fullName>
    </recommendedName>
</protein>
<dbReference type="InterPro" id="IPR045058">
    <property type="entry name" value="GIMA/IAN/Toc"/>
</dbReference>
<proteinExistence type="inferred from homology"/>
<dbReference type="AlphaFoldDB" id="A0A667XF11"/>
<dbReference type="PROSITE" id="PS51720">
    <property type="entry name" value="G_AIG1"/>
    <property type="match status" value="1"/>
</dbReference>
<name>A0A667XF11_9TELE</name>
<reference evidence="5" key="3">
    <citation type="submission" date="2025-09" db="UniProtKB">
        <authorList>
            <consortium name="Ensembl"/>
        </authorList>
    </citation>
    <scope>IDENTIFICATION</scope>
</reference>
<keyword evidence="6" id="KW-1185">Reference proteome</keyword>
<evidence type="ECO:0000256" key="2">
    <source>
        <dbReference type="ARBA" id="ARBA00022741"/>
    </source>
</evidence>
<dbReference type="SUPFAM" id="SSF52540">
    <property type="entry name" value="P-loop containing nucleoside triphosphate hydrolases"/>
    <property type="match status" value="1"/>
</dbReference>
<dbReference type="InterPro" id="IPR027417">
    <property type="entry name" value="P-loop_NTPase"/>
</dbReference>
<dbReference type="InParanoid" id="A0A667XF11"/>
<comment type="similarity">
    <text evidence="1">Belongs to the TRAFAC class TrmE-Era-EngA-EngB-Septin-like GTPase superfamily. AIG1/Toc34/Toc159-like paraseptin GTPase family. IAN subfamily.</text>
</comment>
<reference evidence="5" key="2">
    <citation type="submission" date="2025-08" db="UniProtKB">
        <authorList>
            <consortium name="Ensembl"/>
        </authorList>
    </citation>
    <scope>IDENTIFICATION</scope>
</reference>
<organism evidence="5 6">
    <name type="scientific">Myripristis murdjan</name>
    <name type="common">pinecone soldierfish</name>
    <dbReference type="NCBI Taxonomy" id="586833"/>
    <lineage>
        <taxon>Eukaryota</taxon>
        <taxon>Metazoa</taxon>
        <taxon>Chordata</taxon>
        <taxon>Craniata</taxon>
        <taxon>Vertebrata</taxon>
        <taxon>Euteleostomi</taxon>
        <taxon>Actinopterygii</taxon>
        <taxon>Neopterygii</taxon>
        <taxon>Teleostei</taxon>
        <taxon>Neoteleostei</taxon>
        <taxon>Acanthomorphata</taxon>
        <taxon>Holocentriformes</taxon>
        <taxon>Holocentridae</taxon>
        <taxon>Myripristis</taxon>
    </lineage>
</organism>
<sequence>SPPLAGGGESTVYNNEVLRIVLVGKTGIGKSATGNTILGRNTLNQSSAPSLGLFDCAKATGVVDCQEVAVIDTPGLFDTRYDEEKTLKI</sequence>
<accession>A0A667XF11</accession>
<evidence type="ECO:0000313" key="6">
    <source>
        <dbReference type="Proteomes" id="UP000472263"/>
    </source>
</evidence>
<evidence type="ECO:0000256" key="1">
    <source>
        <dbReference type="ARBA" id="ARBA00008535"/>
    </source>
</evidence>
<dbReference type="Pfam" id="PF04548">
    <property type="entry name" value="AIG1"/>
    <property type="match status" value="1"/>
</dbReference>
<dbReference type="Gene3D" id="3.40.50.300">
    <property type="entry name" value="P-loop containing nucleotide triphosphate hydrolases"/>
    <property type="match status" value="1"/>
</dbReference>
<keyword evidence="3" id="KW-0342">GTP-binding</keyword>
<dbReference type="Proteomes" id="UP000472263">
    <property type="component" value="Chromosome 1"/>
</dbReference>